<dbReference type="PROSITE" id="PS50088">
    <property type="entry name" value="ANK_REPEAT"/>
    <property type="match status" value="2"/>
</dbReference>
<dbReference type="PANTHER" id="PTHR24201">
    <property type="entry name" value="ANK_REP_REGION DOMAIN-CONTAINING PROTEIN"/>
    <property type="match status" value="1"/>
</dbReference>
<dbReference type="Proteomes" id="UP001217089">
    <property type="component" value="Unassembled WGS sequence"/>
</dbReference>
<name>A0ABQ9FCR2_TEGGR</name>
<evidence type="ECO:0000256" key="1">
    <source>
        <dbReference type="ARBA" id="ARBA00022737"/>
    </source>
</evidence>
<keyword evidence="2 3" id="KW-0040">ANK repeat</keyword>
<dbReference type="Gene3D" id="1.25.40.20">
    <property type="entry name" value="Ankyrin repeat-containing domain"/>
    <property type="match status" value="1"/>
</dbReference>
<evidence type="ECO:0000313" key="4">
    <source>
        <dbReference type="EMBL" id="KAJ8314065.1"/>
    </source>
</evidence>
<accession>A0ABQ9FCR2</accession>
<dbReference type="Pfam" id="PF13637">
    <property type="entry name" value="Ank_4"/>
    <property type="match status" value="1"/>
</dbReference>
<feature type="repeat" description="ANK" evidence="3">
    <location>
        <begin position="37"/>
        <end position="69"/>
    </location>
</feature>
<proteinExistence type="predicted"/>
<dbReference type="SMART" id="SM00248">
    <property type="entry name" value="ANK"/>
    <property type="match status" value="3"/>
</dbReference>
<feature type="repeat" description="ANK" evidence="3">
    <location>
        <begin position="70"/>
        <end position="102"/>
    </location>
</feature>
<reference evidence="4 5" key="1">
    <citation type="submission" date="2022-12" db="EMBL/GenBank/DDBJ databases">
        <title>Chromosome-level genome of Tegillarca granosa.</title>
        <authorList>
            <person name="Kim J."/>
        </authorList>
    </citation>
    <scope>NUCLEOTIDE SEQUENCE [LARGE SCALE GENOMIC DNA]</scope>
    <source>
        <strain evidence="4">Teg-2019</strain>
        <tissue evidence="4">Adductor muscle</tissue>
    </source>
</reference>
<dbReference type="PROSITE" id="PS50297">
    <property type="entry name" value="ANK_REP_REGION"/>
    <property type="match status" value="2"/>
</dbReference>
<protein>
    <submittedName>
        <fullName evidence="4">Uncharacterized protein</fullName>
    </submittedName>
</protein>
<dbReference type="EMBL" id="JARBDR010000342">
    <property type="protein sequence ID" value="KAJ8314065.1"/>
    <property type="molecule type" value="Genomic_DNA"/>
</dbReference>
<keyword evidence="5" id="KW-1185">Reference proteome</keyword>
<evidence type="ECO:0000256" key="3">
    <source>
        <dbReference type="PROSITE-ProRule" id="PRU00023"/>
    </source>
</evidence>
<comment type="caution">
    <text evidence="4">The sequence shown here is derived from an EMBL/GenBank/DDBJ whole genome shotgun (WGS) entry which is preliminary data.</text>
</comment>
<evidence type="ECO:0000313" key="5">
    <source>
        <dbReference type="Proteomes" id="UP001217089"/>
    </source>
</evidence>
<dbReference type="SUPFAM" id="SSF48403">
    <property type="entry name" value="Ankyrin repeat"/>
    <property type="match status" value="1"/>
</dbReference>
<keyword evidence="1" id="KW-0677">Repeat</keyword>
<dbReference type="InterPro" id="IPR050776">
    <property type="entry name" value="Ank_Repeat/CDKN_Inhibitor"/>
</dbReference>
<sequence>METKRGQQLIDFLKKRQRTEALELLGHKLDVTATDQSGRTALHLAAVEGYDEILERLLQAGAEVECWDNSGQTPMHKAARDGHVKAMVILVAHGALVNTMDWRGCPPIEMALINHHLRALEILFGFGAFLHHHHWDWMNKRNLNAKEQMMRDMVISHSKRVPGFKYGGIEWKLVHVETKCNIELEDLKMTLTPQSRIRHPFYLYCCRMQSDYTDTESLLSQGDHPFSDAYEIRDWKMSMKTTFTLILIVEGQPKIDQEVILGSSGAENAAIEMVELSVTNETTHVTLTVTLIPNAVVTLILGLREKSPDTYFISNEALKIVPRGDDTASIDIPEGTFESPTPLSLHVTQTKPNTTNGRRQSIKTNIWDLKLENKLQNRSGEPMEVHLHIHVPPDKREDLAFVTTSGNSEDEEDWHVIESQSKTSKGVMVKCTFTKRLSIGGVSKKMLSEDKEQVTKELNHYKDNMYDIVFLVMTKLQDLQHNLFSLVVDCGTATTTDRNRNRWLREGYDKESRSRVFTVKDCQDFKMTFTVKDVNGTPVTLSFQSHRKAHNYRMIEFVVPNGKTVYHDEIVIESVTKVQPKAVVEVVSGSGCCSMKEKKLVLPKPIKRCEKLCSLPVYVKYPPVYSSLKPIKDDFNDLDEDDEYDFSAPIQQFEGLVRGHDA</sequence>
<gene>
    <name evidence="4" type="ORF">KUTeg_008626</name>
</gene>
<dbReference type="InterPro" id="IPR002110">
    <property type="entry name" value="Ankyrin_rpt"/>
</dbReference>
<organism evidence="4 5">
    <name type="scientific">Tegillarca granosa</name>
    <name type="common">Malaysian cockle</name>
    <name type="synonym">Anadara granosa</name>
    <dbReference type="NCBI Taxonomy" id="220873"/>
    <lineage>
        <taxon>Eukaryota</taxon>
        <taxon>Metazoa</taxon>
        <taxon>Spiralia</taxon>
        <taxon>Lophotrochozoa</taxon>
        <taxon>Mollusca</taxon>
        <taxon>Bivalvia</taxon>
        <taxon>Autobranchia</taxon>
        <taxon>Pteriomorphia</taxon>
        <taxon>Arcoida</taxon>
        <taxon>Arcoidea</taxon>
        <taxon>Arcidae</taxon>
        <taxon>Tegillarca</taxon>
    </lineage>
</organism>
<evidence type="ECO:0000256" key="2">
    <source>
        <dbReference type="ARBA" id="ARBA00023043"/>
    </source>
</evidence>
<dbReference type="InterPro" id="IPR036770">
    <property type="entry name" value="Ankyrin_rpt-contain_sf"/>
</dbReference>